<dbReference type="InterPro" id="IPR032675">
    <property type="entry name" value="LRR_dom_sf"/>
</dbReference>
<keyword evidence="3" id="KW-1185">Reference proteome</keyword>
<evidence type="ECO:0000313" key="3">
    <source>
        <dbReference type="Proteomes" id="UP000198287"/>
    </source>
</evidence>
<name>A0A226EDA0_FOLCA</name>
<dbReference type="Proteomes" id="UP000198287">
    <property type="component" value="Unassembled WGS sequence"/>
</dbReference>
<dbReference type="InterPro" id="IPR036047">
    <property type="entry name" value="F-box-like_dom_sf"/>
</dbReference>
<evidence type="ECO:0000259" key="1">
    <source>
        <dbReference type="PROSITE" id="PS50181"/>
    </source>
</evidence>
<protein>
    <recommendedName>
        <fullName evidence="1">F-box domain-containing protein</fullName>
    </recommendedName>
</protein>
<sequence length="557" mass="62360">MQNSGPLRFADLPCLVGERICTFLEHGDLLSLRLVCRQTKAWVEAPRILSSLCVDIRRSAHLDRLHRTKRSVNFTNFKIRMEKLASQSYISTDFASTFGPRMKVLKISSTSACSRKIDLLMKCPGLEFVQISDLSLKNISPKDLAVLGQNFQSYRTFILDELTSARESDVAVLISWITSSQNLKHLRLPQIQFEIGYPKIDPAKKKPPPIFNLGDNGVAVRERAPLNDIAKDFCHANVLSPLIHYMKAGTLRLKTVDCVNLCMDINNDPVIFQELESACFHKKVKLTNVPFGLLDCSSHISKTIASCRGLQLGKVDVRNLTAMKELTCSVGFGISNSSPSTINFAKELDFPSLESLDLNIFTMQDDIPRQTVQTLLTTRRISLTKLCVAWNLNSSSVCPISGLQMGQSFPNLVILHLTEWGGDCAEFQNLFLGLQQLQELSIKDCKTLSDDAFCGDLNDISPFRKLTKLRNLRIRCYDNGITGRSLQEAFSLIALRSLSISFVGLSSISIRGLCSLDRLPFKSSIQYLSIQLKSGISYNQVKNVVDQFGNLKKYRID</sequence>
<organism evidence="2 3">
    <name type="scientific">Folsomia candida</name>
    <name type="common">Springtail</name>
    <dbReference type="NCBI Taxonomy" id="158441"/>
    <lineage>
        <taxon>Eukaryota</taxon>
        <taxon>Metazoa</taxon>
        <taxon>Ecdysozoa</taxon>
        <taxon>Arthropoda</taxon>
        <taxon>Hexapoda</taxon>
        <taxon>Collembola</taxon>
        <taxon>Entomobryomorpha</taxon>
        <taxon>Isotomoidea</taxon>
        <taxon>Isotomidae</taxon>
        <taxon>Proisotominae</taxon>
        <taxon>Folsomia</taxon>
    </lineage>
</organism>
<reference evidence="2 3" key="1">
    <citation type="submission" date="2015-12" db="EMBL/GenBank/DDBJ databases">
        <title>The genome of Folsomia candida.</title>
        <authorList>
            <person name="Faddeeva A."/>
            <person name="Derks M.F."/>
            <person name="Anvar Y."/>
            <person name="Smit S."/>
            <person name="Van Straalen N."/>
            <person name="Roelofs D."/>
        </authorList>
    </citation>
    <scope>NUCLEOTIDE SEQUENCE [LARGE SCALE GENOMIC DNA]</scope>
    <source>
        <strain evidence="2 3">VU population</strain>
        <tissue evidence="2">Whole body</tissue>
    </source>
</reference>
<evidence type="ECO:0000313" key="2">
    <source>
        <dbReference type="EMBL" id="OXA55535.1"/>
    </source>
</evidence>
<accession>A0A226EDA0</accession>
<dbReference type="Pfam" id="PF00646">
    <property type="entry name" value="F-box"/>
    <property type="match status" value="1"/>
</dbReference>
<proteinExistence type="predicted"/>
<dbReference type="InterPro" id="IPR001810">
    <property type="entry name" value="F-box_dom"/>
</dbReference>
<dbReference type="SUPFAM" id="SSF81383">
    <property type="entry name" value="F-box domain"/>
    <property type="match status" value="1"/>
</dbReference>
<feature type="domain" description="F-box" evidence="1">
    <location>
        <begin position="6"/>
        <end position="52"/>
    </location>
</feature>
<dbReference type="SUPFAM" id="SSF52047">
    <property type="entry name" value="RNI-like"/>
    <property type="match status" value="1"/>
</dbReference>
<dbReference type="EMBL" id="LNIX01000004">
    <property type="protein sequence ID" value="OXA55535.1"/>
    <property type="molecule type" value="Genomic_DNA"/>
</dbReference>
<gene>
    <name evidence="2" type="ORF">Fcan01_09539</name>
</gene>
<dbReference type="AlphaFoldDB" id="A0A226EDA0"/>
<dbReference type="PROSITE" id="PS50181">
    <property type="entry name" value="FBOX"/>
    <property type="match status" value="1"/>
</dbReference>
<comment type="caution">
    <text evidence="2">The sequence shown here is derived from an EMBL/GenBank/DDBJ whole genome shotgun (WGS) entry which is preliminary data.</text>
</comment>
<dbReference type="Gene3D" id="3.80.10.10">
    <property type="entry name" value="Ribonuclease Inhibitor"/>
    <property type="match status" value="1"/>
</dbReference>